<evidence type="ECO:0000256" key="13">
    <source>
        <dbReference type="RuleBase" id="RU362091"/>
    </source>
</evidence>
<dbReference type="InterPro" id="IPR001734">
    <property type="entry name" value="Na/solute_symporter"/>
</dbReference>
<evidence type="ECO:0000313" key="15">
    <source>
        <dbReference type="EMBL" id="MDQ8192906.1"/>
    </source>
</evidence>
<feature type="transmembrane region" description="Helical" evidence="14">
    <location>
        <begin position="471"/>
        <end position="494"/>
    </location>
</feature>
<organism evidence="15 16">
    <name type="scientific">Thalassobacterium sedimentorum</name>
    <dbReference type="NCBI Taxonomy" id="3041258"/>
    <lineage>
        <taxon>Bacteria</taxon>
        <taxon>Pseudomonadati</taxon>
        <taxon>Verrucomicrobiota</taxon>
        <taxon>Opitutia</taxon>
        <taxon>Puniceicoccales</taxon>
        <taxon>Coraliomargaritaceae</taxon>
        <taxon>Thalassobacterium</taxon>
    </lineage>
</organism>
<evidence type="ECO:0000256" key="2">
    <source>
        <dbReference type="ARBA" id="ARBA00006434"/>
    </source>
</evidence>
<keyword evidence="9" id="KW-0406">Ion transport</keyword>
<dbReference type="EMBL" id="JARXIC010000001">
    <property type="protein sequence ID" value="MDQ8192906.1"/>
    <property type="molecule type" value="Genomic_DNA"/>
</dbReference>
<evidence type="ECO:0000256" key="6">
    <source>
        <dbReference type="ARBA" id="ARBA00022847"/>
    </source>
</evidence>
<evidence type="ECO:0000256" key="4">
    <source>
        <dbReference type="ARBA" id="ARBA00022475"/>
    </source>
</evidence>
<feature type="transmembrane region" description="Helical" evidence="14">
    <location>
        <begin position="168"/>
        <end position="192"/>
    </location>
</feature>
<comment type="caution">
    <text evidence="15">The sequence shown here is derived from an EMBL/GenBank/DDBJ whole genome shotgun (WGS) entry which is preliminary data.</text>
</comment>
<gene>
    <name evidence="15" type="ORF">QEH59_00615</name>
</gene>
<evidence type="ECO:0000313" key="16">
    <source>
        <dbReference type="Proteomes" id="UP001243717"/>
    </source>
</evidence>
<comment type="subcellular location">
    <subcellularLocation>
        <location evidence="1">Cell membrane</location>
        <topology evidence="1">Multi-pass membrane protein</topology>
    </subcellularLocation>
</comment>
<feature type="transmembrane region" description="Helical" evidence="14">
    <location>
        <begin position="12"/>
        <end position="30"/>
    </location>
</feature>
<evidence type="ECO:0000256" key="12">
    <source>
        <dbReference type="ARBA" id="ARBA00033708"/>
    </source>
</evidence>
<dbReference type="PANTHER" id="PTHR48086">
    <property type="entry name" value="SODIUM/PROLINE SYMPORTER-RELATED"/>
    <property type="match status" value="1"/>
</dbReference>
<evidence type="ECO:0000256" key="14">
    <source>
        <dbReference type="SAM" id="Phobius"/>
    </source>
</evidence>
<protein>
    <recommendedName>
        <fullName evidence="17">Sodium:solute symporter</fullName>
    </recommendedName>
</protein>
<comment type="catalytic activity">
    <reaction evidence="12">
        <text>L-proline(in) + Na(+)(in) = L-proline(out) + Na(+)(out)</text>
        <dbReference type="Rhea" id="RHEA:28967"/>
        <dbReference type="ChEBI" id="CHEBI:29101"/>
        <dbReference type="ChEBI" id="CHEBI:60039"/>
    </reaction>
</comment>
<keyword evidence="10 14" id="KW-0472">Membrane</keyword>
<feature type="transmembrane region" description="Helical" evidence="14">
    <location>
        <begin position="518"/>
        <end position="540"/>
    </location>
</feature>
<evidence type="ECO:0000256" key="5">
    <source>
        <dbReference type="ARBA" id="ARBA00022692"/>
    </source>
</evidence>
<dbReference type="PANTHER" id="PTHR48086:SF3">
    <property type="entry name" value="SODIUM_PROLINE SYMPORTER"/>
    <property type="match status" value="1"/>
</dbReference>
<evidence type="ECO:0000256" key="11">
    <source>
        <dbReference type="ARBA" id="ARBA00023201"/>
    </source>
</evidence>
<feature type="transmembrane region" description="Helical" evidence="14">
    <location>
        <begin position="83"/>
        <end position="103"/>
    </location>
</feature>
<dbReference type="PROSITE" id="PS50283">
    <property type="entry name" value="NA_SOLUT_SYMP_3"/>
    <property type="match status" value="1"/>
</dbReference>
<proteinExistence type="inferred from homology"/>
<keyword evidence="11" id="KW-0739">Sodium transport</keyword>
<evidence type="ECO:0000256" key="8">
    <source>
        <dbReference type="ARBA" id="ARBA00023053"/>
    </source>
</evidence>
<dbReference type="InterPro" id="IPR050277">
    <property type="entry name" value="Sodium:Solute_Symporter"/>
</dbReference>
<evidence type="ECO:0008006" key="17">
    <source>
        <dbReference type="Google" id="ProtNLM"/>
    </source>
</evidence>
<dbReference type="RefSeq" id="WP_308983415.1">
    <property type="nucleotide sequence ID" value="NZ_JARXIC010000001.1"/>
</dbReference>
<feature type="transmembrane region" description="Helical" evidence="14">
    <location>
        <begin position="204"/>
        <end position="225"/>
    </location>
</feature>
<keyword evidence="6" id="KW-0769">Symport</keyword>
<evidence type="ECO:0000256" key="3">
    <source>
        <dbReference type="ARBA" id="ARBA00022448"/>
    </source>
</evidence>
<dbReference type="InterPro" id="IPR038377">
    <property type="entry name" value="Na/Glc_symporter_sf"/>
</dbReference>
<feature type="transmembrane region" description="Helical" evidence="14">
    <location>
        <begin position="593"/>
        <end position="618"/>
    </location>
</feature>
<keyword evidence="5 14" id="KW-0812">Transmembrane</keyword>
<evidence type="ECO:0000256" key="10">
    <source>
        <dbReference type="ARBA" id="ARBA00023136"/>
    </source>
</evidence>
<feature type="transmembrane region" description="Helical" evidence="14">
    <location>
        <begin position="51"/>
        <end position="71"/>
    </location>
</feature>
<reference evidence="15 16" key="1">
    <citation type="submission" date="2023-04" db="EMBL/GenBank/DDBJ databases">
        <title>A novel bacteria isolated from coastal sediment.</title>
        <authorList>
            <person name="Liu X.-J."/>
            <person name="Du Z.-J."/>
        </authorList>
    </citation>
    <scope>NUCLEOTIDE SEQUENCE [LARGE SCALE GENOMIC DNA]</scope>
    <source>
        <strain evidence="15 16">SDUM461004</strain>
    </source>
</reference>
<sequence>MFPLALTNLSAIDLAIVGVILAIVVGASIYTRRYTRSVADFLSANRCAGRYLLTLASGMSGLGAITIVAQWEQVYQAGFSAGFWGQMMAPLGLILALSGWIIYRYRETRSMTLAQLMEKRYSRKFRVFSGSLCWISGILNFGIFPAVTARFFIYFLDLPVHTFEVPGLGLTLNLTLGIVMAIELVFAVMIALSGGQISVMVTDFIQGQLSNIIFLALLVTMLLLFPWDVIVETLKQAPEGQSKLNPFDIGRLPDFNIGFFMMMLFITIYNFMVWQGTQGYNSSAINPHEAKMAGILAQFRSGVTYLLIPLAAICAYVLMNAPIHQAATLATQATLDGLGDAQLAKQLTTTVALSNVLPVGIMGLFASVMIMAAVSTDTTYLHSWGSIFIQDVLMPWRRLRGHQDRLTPEKHLRWLKRSIIGVAIFGWCFSMLFPLKEFILMYFQVTGAIFLGGGGAVLIGALYWKRGTTSGAWAAMITGSSLAVSGVLINNVLWPKLLPVIKENYATNEWLTKLPETFWLNGMQLGFLASLTAIAAYIIVSLMAPNPEIEMDELLHRGKYSGVDPEGPDHIAPPSTGLAALGFTKEFTKSDKFVYVLQLAWVAFFFFSFVTICVWQIFQKWSEDWWANWWYFNLLFTGIAGAITTVWFLICGTFDLKRMFLRLKTIQRDENDDGTVEKHLTDKHS</sequence>
<keyword evidence="8" id="KW-0915">Sodium</keyword>
<dbReference type="Proteomes" id="UP001243717">
    <property type="component" value="Unassembled WGS sequence"/>
</dbReference>
<evidence type="ECO:0000256" key="1">
    <source>
        <dbReference type="ARBA" id="ARBA00004651"/>
    </source>
</evidence>
<dbReference type="Gene3D" id="1.20.1730.10">
    <property type="entry name" value="Sodium/glucose cotransporter"/>
    <property type="match status" value="1"/>
</dbReference>
<name>A0ABU1AGK9_9BACT</name>
<dbReference type="Pfam" id="PF00474">
    <property type="entry name" value="SSF"/>
    <property type="match status" value="1"/>
</dbReference>
<accession>A0ABU1AGK9</accession>
<feature type="transmembrane region" description="Helical" evidence="14">
    <location>
        <begin position="414"/>
        <end position="433"/>
    </location>
</feature>
<feature type="transmembrane region" description="Helical" evidence="14">
    <location>
        <begin position="295"/>
        <end position="319"/>
    </location>
</feature>
<evidence type="ECO:0000256" key="9">
    <source>
        <dbReference type="ARBA" id="ARBA00023065"/>
    </source>
</evidence>
<evidence type="ECO:0000256" key="7">
    <source>
        <dbReference type="ARBA" id="ARBA00022989"/>
    </source>
</evidence>
<feature type="transmembrane region" description="Helical" evidence="14">
    <location>
        <begin position="356"/>
        <end position="374"/>
    </location>
</feature>
<keyword evidence="16" id="KW-1185">Reference proteome</keyword>
<feature type="transmembrane region" description="Helical" evidence="14">
    <location>
        <begin position="630"/>
        <end position="654"/>
    </location>
</feature>
<keyword evidence="7 14" id="KW-1133">Transmembrane helix</keyword>
<keyword evidence="4" id="KW-1003">Cell membrane</keyword>
<keyword evidence="3" id="KW-0813">Transport</keyword>
<feature type="transmembrane region" description="Helical" evidence="14">
    <location>
        <begin position="127"/>
        <end position="156"/>
    </location>
</feature>
<feature type="transmembrane region" description="Helical" evidence="14">
    <location>
        <begin position="255"/>
        <end position="274"/>
    </location>
</feature>
<comment type="similarity">
    <text evidence="2 13">Belongs to the sodium:solute symporter (SSF) (TC 2.A.21) family.</text>
</comment>
<feature type="transmembrane region" description="Helical" evidence="14">
    <location>
        <begin position="439"/>
        <end position="464"/>
    </location>
</feature>